<name>A0A1Y6B2K8_9BACT</name>
<dbReference type="OrthoDB" id="9764577at2"/>
<proteinExistence type="predicted"/>
<dbReference type="PANTHER" id="PTHR46401:SF2">
    <property type="entry name" value="GLYCOSYLTRANSFERASE WBBK-RELATED"/>
    <property type="match status" value="1"/>
</dbReference>
<dbReference type="Gene3D" id="3.40.50.2000">
    <property type="entry name" value="Glycogen Phosphorylase B"/>
    <property type="match status" value="2"/>
</dbReference>
<dbReference type="FunFam" id="3.40.50.2000:FF:000119">
    <property type="entry name" value="Glycosyl transferase group 1"/>
    <property type="match status" value="1"/>
</dbReference>
<dbReference type="PANTHER" id="PTHR46401">
    <property type="entry name" value="GLYCOSYLTRANSFERASE WBBK-RELATED"/>
    <property type="match status" value="1"/>
</dbReference>
<dbReference type="STRING" id="1513793.SAMN06296036_101124"/>
<gene>
    <name evidence="4" type="ORF">SAMN06296036_101124</name>
</gene>
<dbReference type="CDD" id="cd03809">
    <property type="entry name" value="GT4_MtfB-like"/>
    <property type="match status" value="1"/>
</dbReference>
<evidence type="ECO:0000256" key="1">
    <source>
        <dbReference type="ARBA" id="ARBA00022679"/>
    </source>
</evidence>
<dbReference type="GO" id="GO:0009103">
    <property type="term" value="P:lipopolysaccharide biosynthetic process"/>
    <property type="evidence" value="ECO:0007669"/>
    <property type="project" value="TreeGrafter"/>
</dbReference>
<accession>A0A1Y6B2K8</accession>
<sequence length="408" mass="47034">MRIGINGRFLVAKRTGVQRAAYNLVRTLFEVDRSNEYILFTGRSQLENPEWDYPNVTIVPSFIKEGENFRNHLWEQFELPRLAKKYKVDILHSPANMAPLIYKRASIVHIHDLCFVVNPQWYSYLFHRVYNFIIPRLARKSTVVVTNSNNSRNDLLQFCDVDSEKVRLIYWAVDDTFHIVPKSSSLDKIKEGDYILYVGSLEPRKNISSLIKAYETLRLRNPDIKTKLVLIGGESPLFADAQLKIKSYKNDIIFKGFVPDDMLRAYYRKAKVVAYPSLYEGFGLPPLEAMASGSPVVTSNTSSLPEVVGDAALLVSPYDIDQIAATLARVIRSPQLQENLRQLGQEQVRKFNWYRVARNILGVYYEVYSGLTGKDSESHLSLDTWKDLVIKEKQFLEQSRLNRLRVQL</sequence>
<feature type="domain" description="Glycosyl transferase family 1" evidence="2">
    <location>
        <begin position="187"/>
        <end position="346"/>
    </location>
</feature>
<dbReference type="InterPro" id="IPR001296">
    <property type="entry name" value="Glyco_trans_1"/>
</dbReference>
<keyword evidence="1 4" id="KW-0808">Transferase</keyword>
<keyword evidence="5" id="KW-1185">Reference proteome</keyword>
<dbReference type="Pfam" id="PF00534">
    <property type="entry name" value="Glycos_transf_1"/>
    <property type="match status" value="1"/>
</dbReference>
<evidence type="ECO:0000259" key="3">
    <source>
        <dbReference type="Pfam" id="PF13439"/>
    </source>
</evidence>
<dbReference type="GO" id="GO:0016757">
    <property type="term" value="F:glycosyltransferase activity"/>
    <property type="evidence" value="ECO:0007669"/>
    <property type="project" value="InterPro"/>
</dbReference>
<dbReference type="EMBL" id="FWZT01000001">
    <property type="protein sequence ID" value="SME88223.1"/>
    <property type="molecule type" value="Genomic_DNA"/>
</dbReference>
<dbReference type="RefSeq" id="WP_132314741.1">
    <property type="nucleotide sequence ID" value="NZ_FWZT01000001.1"/>
</dbReference>
<dbReference type="SUPFAM" id="SSF53756">
    <property type="entry name" value="UDP-Glycosyltransferase/glycogen phosphorylase"/>
    <property type="match status" value="1"/>
</dbReference>
<dbReference type="Pfam" id="PF13439">
    <property type="entry name" value="Glyco_transf_4"/>
    <property type="match status" value="1"/>
</dbReference>
<dbReference type="InterPro" id="IPR028098">
    <property type="entry name" value="Glyco_trans_4-like_N"/>
</dbReference>
<evidence type="ECO:0000313" key="5">
    <source>
        <dbReference type="Proteomes" id="UP000192907"/>
    </source>
</evidence>
<feature type="domain" description="Glycosyltransferase subfamily 4-like N-terminal" evidence="3">
    <location>
        <begin position="16"/>
        <end position="175"/>
    </location>
</feature>
<evidence type="ECO:0000313" key="4">
    <source>
        <dbReference type="EMBL" id="SME88223.1"/>
    </source>
</evidence>
<organism evidence="4 5">
    <name type="scientific">Pseudobacteriovorax antillogorgiicola</name>
    <dbReference type="NCBI Taxonomy" id="1513793"/>
    <lineage>
        <taxon>Bacteria</taxon>
        <taxon>Pseudomonadati</taxon>
        <taxon>Bdellovibrionota</taxon>
        <taxon>Oligoflexia</taxon>
        <taxon>Oligoflexales</taxon>
        <taxon>Pseudobacteriovoracaceae</taxon>
        <taxon>Pseudobacteriovorax</taxon>
    </lineage>
</organism>
<protein>
    <submittedName>
        <fullName evidence="4">Glycosyltransferase involved in cell wall bisynthesis</fullName>
    </submittedName>
</protein>
<dbReference type="AlphaFoldDB" id="A0A1Y6B2K8"/>
<reference evidence="5" key="1">
    <citation type="submission" date="2017-04" db="EMBL/GenBank/DDBJ databases">
        <authorList>
            <person name="Varghese N."/>
            <person name="Submissions S."/>
        </authorList>
    </citation>
    <scope>NUCLEOTIDE SEQUENCE [LARGE SCALE GENOMIC DNA]</scope>
    <source>
        <strain evidence="5">RKEM611</strain>
    </source>
</reference>
<evidence type="ECO:0000259" key="2">
    <source>
        <dbReference type="Pfam" id="PF00534"/>
    </source>
</evidence>
<dbReference type="Proteomes" id="UP000192907">
    <property type="component" value="Unassembled WGS sequence"/>
</dbReference>